<proteinExistence type="inferred from homology"/>
<evidence type="ECO:0000313" key="13">
    <source>
        <dbReference type="Proteomes" id="UP001443914"/>
    </source>
</evidence>
<keyword evidence="7" id="KW-0067">ATP-binding</keyword>
<comment type="catalytic activity">
    <reaction evidence="8">
        <text>L-threonyl-[protein] + ATP = O-phospho-L-threonyl-[protein] + ADP + H(+)</text>
        <dbReference type="Rhea" id="RHEA:46608"/>
        <dbReference type="Rhea" id="RHEA-COMP:11060"/>
        <dbReference type="Rhea" id="RHEA-COMP:11605"/>
        <dbReference type="ChEBI" id="CHEBI:15378"/>
        <dbReference type="ChEBI" id="CHEBI:30013"/>
        <dbReference type="ChEBI" id="CHEBI:30616"/>
        <dbReference type="ChEBI" id="CHEBI:61977"/>
        <dbReference type="ChEBI" id="CHEBI:456216"/>
        <dbReference type="EC" id="2.7.11.22"/>
    </reaction>
</comment>
<evidence type="ECO:0000313" key="12">
    <source>
        <dbReference type="EMBL" id="KAK9678605.1"/>
    </source>
</evidence>
<dbReference type="Gene3D" id="3.30.200.20">
    <property type="entry name" value="Phosphorylase Kinase, domain 1"/>
    <property type="match status" value="1"/>
</dbReference>
<evidence type="ECO:0000256" key="7">
    <source>
        <dbReference type="ARBA" id="ARBA00022840"/>
    </source>
</evidence>
<feature type="compositionally biased region" description="Polar residues" evidence="10">
    <location>
        <begin position="369"/>
        <end position="385"/>
    </location>
</feature>
<dbReference type="InterPro" id="IPR011009">
    <property type="entry name" value="Kinase-like_dom_sf"/>
</dbReference>
<feature type="compositionally biased region" description="Basic and acidic residues" evidence="10">
    <location>
        <begin position="326"/>
        <end position="338"/>
    </location>
</feature>
<evidence type="ECO:0000256" key="6">
    <source>
        <dbReference type="ARBA" id="ARBA00022777"/>
    </source>
</evidence>
<dbReference type="EMBL" id="JBDFQZ010000011">
    <property type="protein sequence ID" value="KAK9678605.1"/>
    <property type="molecule type" value="Genomic_DNA"/>
</dbReference>
<comment type="catalytic activity">
    <reaction evidence="9">
        <text>L-seryl-[protein] + ATP = O-phospho-L-seryl-[protein] + ADP + H(+)</text>
        <dbReference type="Rhea" id="RHEA:17989"/>
        <dbReference type="Rhea" id="RHEA-COMP:9863"/>
        <dbReference type="Rhea" id="RHEA-COMP:11604"/>
        <dbReference type="ChEBI" id="CHEBI:15378"/>
        <dbReference type="ChEBI" id="CHEBI:29999"/>
        <dbReference type="ChEBI" id="CHEBI:30616"/>
        <dbReference type="ChEBI" id="CHEBI:83421"/>
        <dbReference type="ChEBI" id="CHEBI:456216"/>
        <dbReference type="EC" id="2.7.11.22"/>
    </reaction>
</comment>
<keyword evidence="3" id="KW-0723">Serine/threonine-protein kinase</keyword>
<evidence type="ECO:0000256" key="3">
    <source>
        <dbReference type="ARBA" id="ARBA00022527"/>
    </source>
</evidence>
<feature type="domain" description="Protein kinase" evidence="11">
    <location>
        <begin position="26"/>
        <end position="315"/>
    </location>
</feature>
<dbReference type="SMART" id="SM00220">
    <property type="entry name" value="S_TKc"/>
    <property type="match status" value="1"/>
</dbReference>
<reference evidence="12" key="1">
    <citation type="submission" date="2024-03" db="EMBL/GenBank/DDBJ databases">
        <title>WGS assembly of Saponaria officinalis var. Norfolk2.</title>
        <authorList>
            <person name="Jenkins J."/>
            <person name="Shu S."/>
            <person name="Grimwood J."/>
            <person name="Barry K."/>
            <person name="Goodstein D."/>
            <person name="Schmutz J."/>
            <person name="Leebens-Mack J."/>
            <person name="Osbourn A."/>
        </authorList>
    </citation>
    <scope>NUCLEOTIDE SEQUENCE [LARGE SCALE GENOMIC DNA]</scope>
    <source>
        <strain evidence="12">JIC</strain>
    </source>
</reference>
<evidence type="ECO:0000256" key="1">
    <source>
        <dbReference type="ARBA" id="ARBA00006485"/>
    </source>
</evidence>
<keyword evidence="5" id="KW-0547">Nucleotide-binding</keyword>
<dbReference type="GO" id="GO:0000307">
    <property type="term" value="C:cyclin-dependent protein kinase holoenzyme complex"/>
    <property type="evidence" value="ECO:0007669"/>
    <property type="project" value="TreeGrafter"/>
</dbReference>
<dbReference type="InterPro" id="IPR008271">
    <property type="entry name" value="Ser/Thr_kinase_AS"/>
</dbReference>
<dbReference type="AlphaFoldDB" id="A0AAW1HQ66"/>
<dbReference type="CDD" id="cd07840">
    <property type="entry name" value="STKc_CDK9_like"/>
    <property type="match status" value="1"/>
</dbReference>
<evidence type="ECO:0000256" key="2">
    <source>
        <dbReference type="ARBA" id="ARBA00012425"/>
    </source>
</evidence>
<dbReference type="GO" id="GO:0005634">
    <property type="term" value="C:nucleus"/>
    <property type="evidence" value="ECO:0007669"/>
    <property type="project" value="TreeGrafter"/>
</dbReference>
<dbReference type="GO" id="GO:0008353">
    <property type="term" value="F:RNA polymerase II CTD heptapeptide repeat kinase activity"/>
    <property type="evidence" value="ECO:0007669"/>
    <property type="project" value="TreeGrafter"/>
</dbReference>
<comment type="caution">
    <text evidence="12">The sequence shown here is derived from an EMBL/GenBank/DDBJ whole genome shotgun (WGS) entry which is preliminary data.</text>
</comment>
<dbReference type="PROSITE" id="PS00108">
    <property type="entry name" value="PROTEIN_KINASE_ST"/>
    <property type="match status" value="1"/>
</dbReference>
<dbReference type="GO" id="GO:0032968">
    <property type="term" value="P:positive regulation of transcription elongation by RNA polymerase II"/>
    <property type="evidence" value="ECO:0007669"/>
    <property type="project" value="TreeGrafter"/>
</dbReference>
<accession>A0AAW1HQ66</accession>
<dbReference type="Proteomes" id="UP001443914">
    <property type="component" value="Unassembled WGS sequence"/>
</dbReference>
<dbReference type="GO" id="GO:0004693">
    <property type="term" value="F:cyclin-dependent protein serine/threonine kinase activity"/>
    <property type="evidence" value="ECO:0007669"/>
    <property type="project" value="UniProtKB-EC"/>
</dbReference>
<dbReference type="Pfam" id="PF00069">
    <property type="entry name" value="Pkinase"/>
    <property type="match status" value="1"/>
</dbReference>
<dbReference type="InterPro" id="IPR050108">
    <property type="entry name" value="CDK"/>
</dbReference>
<evidence type="ECO:0000256" key="8">
    <source>
        <dbReference type="ARBA" id="ARBA00047811"/>
    </source>
</evidence>
<evidence type="ECO:0000256" key="10">
    <source>
        <dbReference type="SAM" id="MobiDB-lite"/>
    </source>
</evidence>
<dbReference type="GO" id="GO:0005524">
    <property type="term" value="F:ATP binding"/>
    <property type="evidence" value="ECO:0007669"/>
    <property type="project" value="UniProtKB-KW"/>
</dbReference>
<evidence type="ECO:0000256" key="9">
    <source>
        <dbReference type="ARBA" id="ARBA00048367"/>
    </source>
</evidence>
<dbReference type="PANTHER" id="PTHR24056">
    <property type="entry name" value="CELL DIVISION PROTEIN KINASE"/>
    <property type="match status" value="1"/>
</dbReference>
<dbReference type="PANTHER" id="PTHR24056:SF546">
    <property type="entry name" value="CYCLIN-DEPENDENT KINASE 12"/>
    <property type="match status" value="1"/>
</dbReference>
<comment type="similarity">
    <text evidence="1">Belongs to the protein kinase superfamily. CMGC Ser/Thr protein kinase family. CDC2/CDKX subfamily.</text>
</comment>
<protein>
    <recommendedName>
        <fullName evidence="2">cyclin-dependent kinase</fullName>
        <ecNumber evidence="2">2.7.11.22</ecNumber>
    </recommendedName>
</protein>
<gene>
    <name evidence="12" type="ORF">RND81_11G222400</name>
</gene>
<organism evidence="12 13">
    <name type="scientific">Saponaria officinalis</name>
    <name type="common">Common soapwort</name>
    <name type="synonym">Lychnis saponaria</name>
    <dbReference type="NCBI Taxonomy" id="3572"/>
    <lineage>
        <taxon>Eukaryota</taxon>
        <taxon>Viridiplantae</taxon>
        <taxon>Streptophyta</taxon>
        <taxon>Embryophyta</taxon>
        <taxon>Tracheophyta</taxon>
        <taxon>Spermatophyta</taxon>
        <taxon>Magnoliopsida</taxon>
        <taxon>eudicotyledons</taxon>
        <taxon>Gunneridae</taxon>
        <taxon>Pentapetalae</taxon>
        <taxon>Caryophyllales</taxon>
        <taxon>Caryophyllaceae</taxon>
        <taxon>Caryophylleae</taxon>
        <taxon>Saponaria</taxon>
    </lineage>
</organism>
<name>A0AAW1HQ66_SAPOF</name>
<dbReference type="FunFam" id="1.10.510.10:FF:000273">
    <property type="entry name" value="Cyclin-dependent kinase C-2"/>
    <property type="match status" value="1"/>
</dbReference>
<dbReference type="EC" id="2.7.11.22" evidence="2"/>
<feature type="region of interest" description="Disordered" evidence="10">
    <location>
        <begin position="326"/>
        <end position="402"/>
    </location>
</feature>
<dbReference type="Gene3D" id="1.10.510.10">
    <property type="entry name" value="Transferase(Phosphotransferase) domain 1"/>
    <property type="match status" value="1"/>
</dbReference>
<keyword evidence="13" id="KW-1185">Reference proteome</keyword>
<keyword evidence="4" id="KW-0808">Transferase</keyword>
<evidence type="ECO:0000256" key="5">
    <source>
        <dbReference type="ARBA" id="ARBA00022741"/>
    </source>
</evidence>
<dbReference type="FunFam" id="3.30.200.20:FF:000124">
    <property type="entry name" value="Cyclin-dependent kinase 4"/>
    <property type="match status" value="1"/>
</dbReference>
<dbReference type="PROSITE" id="PS50011">
    <property type="entry name" value="PROTEIN_KINASE_DOM"/>
    <property type="match status" value="1"/>
</dbReference>
<sequence>MVEAEVGQLNLHEPPPSYATRSVDCFHKLDLVGHASFGEVYMAKEVMTGETVALKKLKTEDDKEGFPITAVREIKILTKLHHENVIRLKEVVTSDDKSKYCGNVYLVFEYMDHDLTGLSERPGQRFSIPQIKCYMKQLLSGLDYCHSNKVIHRDIKGANLLLDNNGSLKLGDFGLACSVSHQHKGNYTNRVITLPYRPPELLLGATKYGPAVDVWSAGCVFAELLHGKPIMSGRNEPEQLNKIFELCGSPDESVWPGVSKTPWYNNFKPAKPKRRRLREVFRYFDPDALDLLDRMLTLDPCKRISAKDALGADYFRREPLPCDPKCLPKYESSHEYQTKKRRQQQRLNEETARRKGLPHPPSFSRLPPIQNSQVRLQKSNHSVNHQPPPIPPGSSNRVHNPHLNVGLSNRHPPVRNFPHGGVQSTGVPPVQYTSQAGASSYADCPPGFSDFSRRDPNRHMDHRNQHCGWQQ</sequence>
<keyword evidence="6" id="KW-0418">Kinase</keyword>
<evidence type="ECO:0000259" key="11">
    <source>
        <dbReference type="PROSITE" id="PS50011"/>
    </source>
</evidence>
<dbReference type="InterPro" id="IPR000719">
    <property type="entry name" value="Prot_kinase_dom"/>
</dbReference>
<evidence type="ECO:0000256" key="4">
    <source>
        <dbReference type="ARBA" id="ARBA00022679"/>
    </source>
</evidence>
<dbReference type="SUPFAM" id="SSF56112">
    <property type="entry name" value="Protein kinase-like (PK-like)"/>
    <property type="match status" value="1"/>
</dbReference>